<dbReference type="HAMAP" id="MF_00454">
    <property type="entry name" value="FluC"/>
    <property type="match status" value="1"/>
</dbReference>
<keyword evidence="7" id="KW-0406">Ion transport</keyword>
<evidence type="ECO:0000256" key="1">
    <source>
        <dbReference type="ARBA" id="ARBA00004651"/>
    </source>
</evidence>
<keyword evidence="2" id="KW-1003">Cell membrane</keyword>
<name>A0A1V2ZUT3_9GAMM</name>
<dbReference type="EMBL" id="MUZR01000084">
    <property type="protein sequence ID" value="OOC08902.1"/>
    <property type="molecule type" value="Genomic_DNA"/>
</dbReference>
<dbReference type="Proteomes" id="UP000189177">
    <property type="component" value="Unassembled WGS sequence"/>
</dbReference>
<keyword evidence="4 12" id="KW-0812">Transmembrane</keyword>
<evidence type="ECO:0000256" key="10">
    <source>
        <dbReference type="ARBA" id="ARBA00035120"/>
    </source>
</evidence>
<evidence type="ECO:0000256" key="3">
    <source>
        <dbReference type="ARBA" id="ARBA00022519"/>
    </source>
</evidence>
<dbReference type="InterPro" id="IPR003691">
    <property type="entry name" value="FluC"/>
</dbReference>
<organism evidence="13 14">
    <name type="scientific">Thioalkalivibrio halophilus</name>
    <dbReference type="NCBI Taxonomy" id="252474"/>
    <lineage>
        <taxon>Bacteria</taxon>
        <taxon>Pseudomonadati</taxon>
        <taxon>Pseudomonadota</taxon>
        <taxon>Gammaproteobacteria</taxon>
        <taxon>Chromatiales</taxon>
        <taxon>Ectothiorhodospiraceae</taxon>
        <taxon>Thioalkalivibrio</taxon>
    </lineage>
</organism>
<evidence type="ECO:0000256" key="8">
    <source>
        <dbReference type="ARBA" id="ARBA00023136"/>
    </source>
</evidence>
<feature type="non-terminal residue" evidence="13">
    <location>
        <position position="1"/>
    </location>
</feature>
<evidence type="ECO:0000256" key="7">
    <source>
        <dbReference type="ARBA" id="ARBA00023065"/>
    </source>
</evidence>
<dbReference type="PANTHER" id="PTHR28259">
    <property type="entry name" value="FLUORIDE EXPORT PROTEIN 1-RELATED"/>
    <property type="match status" value="1"/>
</dbReference>
<keyword evidence="7" id="KW-0813">Transport</keyword>
<dbReference type="PANTHER" id="PTHR28259:SF1">
    <property type="entry name" value="FLUORIDE EXPORT PROTEIN 1-RELATED"/>
    <property type="match status" value="1"/>
</dbReference>
<dbReference type="GO" id="GO:1903425">
    <property type="term" value="F:fluoride transmembrane transporter activity"/>
    <property type="evidence" value="ECO:0007669"/>
    <property type="project" value="TreeGrafter"/>
</dbReference>
<evidence type="ECO:0000256" key="5">
    <source>
        <dbReference type="ARBA" id="ARBA00022989"/>
    </source>
</evidence>
<evidence type="ECO:0000256" key="11">
    <source>
        <dbReference type="ARBA" id="ARBA00035585"/>
    </source>
</evidence>
<evidence type="ECO:0000256" key="2">
    <source>
        <dbReference type="ARBA" id="ARBA00022475"/>
    </source>
</evidence>
<comment type="caution">
    <text evidence="13">The sequence shown here is derived from an EMBL/GenBank/DDBJ whole genome shotgun (WGS) entry which is preliminary data.</text>
</comment>
<keyword evidence="14" id="KW-1185">Reference proteome</keyword>
<keyword evidence="6" id="KW-0915">Sodium</keyword>
<evidence type="ECO:0000256" key="12">
    <source>
        <dbReference type="SAM" id="Phobius"/>
    </source>
</evidence>
<comment type="catalytic activity">
    <reaction evidence="11">
        <text>fluoride(in) = fluoride(out)</text>
        <dbReference type="Rhea" id="RHEA:76159"/>
        <dbReference type="ChEBI" id="CHEBI:17051"/>
    </reaction>
    <physiologicalReaction direction="left-to-right" evidence="11">
        <dbReference type="Rhea" id="RHEA:76160"/>
    </physiologicalReaction>
</comment>
<protein>
    <submittedName>
        <fullName evidence="13">Camphor resistance protein CrcB</fullName>
    </submittedName>
</protein>
<proteinExistence type="inferred from homology"/>
<gene>
    <name evidence="13" type="ORF">B1A74_13765</name>
</gene>
<evidence type="ECO:0000313" key="13">
    <source>
        <dbReference type="EMBL" id="OOC08902.1"/>
    </source>
</evidence>
<dbReference type="GO" id="GO:0005886">
    <property type="term" value="C:plasma membrane"/>
    <property type="evidence" value="ECO:0007669"/>
    <property type="project" value="UniProtKB-SubCell"/>
</dbReference>
<comment type="subcellular location">
    <subcellularLocation>
        <location evidence="1">Cell membrane</location>
        <topology evidence="1">Multi-pass membrane protein</topology>
    </subcellularLocation>
</comment>
<evidence type="ECO:0000256" key="9">
    <source>
        <dbReference type="ARBA" id="ARBA00023303"/>
    </source>
</evidence>
<keyword evidence="9" id="KW-0407">Ion channel</keyword>
<feature type="transmembrane region" description="Helical" evidence="12">
    <location>
        <begin position="66"/>
        <end position="87"/>
    </location>
</feature>
<evidence type="ECO:0000256" key="6">
    <source>
        <dbReference type="ARBA" id="ARBA00023053"/>
    </source>
</evidence>
<keyword evidence="5 12" id="KW-1133">Transmembrane helix</keyword>
<accession>A0A1V2ZUT3</accession>
<dbReference type="RefSeq" id="WP_077244965.1">
    <property type="nucleotide sequence ID" value="NZ_MUZR01000084.1"/>
</dbReference>
<keyword evidence="3" id="KW-0997">Cell inner membrane</keyword>
<keyword evidence="8 12" id="KW-0472">Membrane</keyword>
<evidence type="ECO:0000256" key="4">
    <source>
        <dbReference type="ARBA" id="ARBA00022692"/>
    </source>
</evidence>
<evidence type="ECO:0000313" key="14">
    <source>
        <dbReference type="Proteomes" id="UP000189177"/>
    </source>
</evidence>
<dbReference type="Pfam" id="PF02537">
    <property type="entry name" value="CRCB"/>
    <property type="match status" value="1"/>
</dbReference>
<dbReference type="AlphaFoldDB" id="A0A1V2ZUT3"/>
<sequence length="94" mass="9434">PWGTLAVNVSGALLIGLALGRVSGPALTSWLWLLLVVGVLGSFTTVSSFSLQVVGVAERDGLRPAVLYILLTLAGGLMLVSLGYGLARAAGGAA</sequence>
<reference evidence="13 14" key="1">
    <citation type="submission" date="2017-02" db="EMBL/GenBank/DDBJ databases">
        <title>Genomic diversity within the haloalkaliphilic genus Thioalkalivibrio.</title>
        <authorList>
            <person name="Ahn A.-C."/>
            <person name="Meier-Kolthoff J."/>
            <person name="Overmars L."/>
            <person name="Richter M."/>
            <person name="Woyke T."/>
            <person name="Sorokin D.Y."/>
            <person name="Muyzer G."/>
        </authorList>
    </citation>
    <scope>NUCLEOTIDE SEQUENCE [LARGE SCALE GENOMIC DNA]</scope>
    <source>
        <strain evidence="13 14">HL17</strain>
    </source>
</reference>
<feature type="transmembrane region" description="Helical" evidence="12">
    <location>
        <begin position="30"/>
        <end position="54"/>
    </location>
</feature>
<comment type="similarity">
    <text evidence="10">Belongs to the fluoride channel Fluc/FEX (TC 1.A.43) family.</text>
</comment>